<dbReference type="EMBL" id="KY363215">
    <property type="protein sequence ID" value="APY23831.1"/>
    <property type="molecule type" value="Genomic_DNA"/>
</dbReference>
<proteinExistence type="predicted"/>
<keyword evidence="1" id="KW-0812">Transmembrane</keyword>
<feature type="transmembrane region" description="Helical" evidence="1">
    <location>
        <begin position="27"/>
        <end position="46"/>
    </location>
</feature>
<name>A0A1W5QE91_9STAP</name>
<organism evidence="2">
    <name type="scientific">Staphylococcus arlettae</name>
    <dbReference type="NCBI Taxonomy" id="29378"/>
    <lineage>
        <taxon>Bacteria</taxon>
        <taxon>Bacillati</taxon>
        <taxon>Bacillota</taxon>
        <taxon>Bacilli</taxon>
        <taxon>Bacillales</taxon>
        <taxon>Staphylococcaceae</taxon>
        <taxon>Staphylococcus</taxon>
    </lineage>
</organism>
<sequence>MILDCYKFKILKTMGCNTIKIKRYKPILSEVKYFPIFKLLFIIFYYNRL</sequence>
<keyword evidence="1" id="KW-0472">Membrane</keyword>
<protein>
    <submittedName>
        <fullName evidence="2">Uncharacterized protein</fullName>
    </submittedName>
</protein>
<dbReference type="AlphaFoldDB" id="A0A1W5QE91"/>
<evidence type="ECO:0000313" key="2">
    <source>
        <dbReference type="EMBL" id="APY23831.1"/>
    </source>
</evidence>
<accession>A0A1W5QE91</accession>
<keyword evidence="1" id="KW-1133">Transmembrane helix</keyword>
<evidence type="ECO:0000256" key="1">
    <source>
        <dbReference type="SAM" id="Phobius"/>
    </source>
</evidence>
<reference evidence="2" key="1">
    <citation type="journal article" date="2017" name="MSphere">
        <title>Novel beta-lactamase blaARL in Staphylococcus arlettae.</title>
        <authorList>
            <person name="Andreis S.N."/>
            <person name="Perreten V."/>
            <person name="Schwendener S."/>
        </authorList>
    </citation>
    <scope>NUCLEOTIDE SEQUENCE</scope>
    <source>
        <strain evidence="2">SAN1670</strain>
    </source>
</reference>